<gene>
    <name evidence="1" type="ORF">D9M09_14950</name>
</gene>
<sequence length="78" mass="8829">MTHYERFSVVKVGNYVYIFESQDMADAFATCLDGHSIEHCEPIYAKYFKKVHVADFLNMLESDEGHGNDDTHGSDGPP</sequence>
<reference evidence="1 2" key="1">
    <citation type="submission" date="2018-10" db="EMBL/GenBank/DDBJ databases">
        <title>Effects of UV and annual dynamics of microbial communities in freshwater RAS systems.</title>
        <authorList>
            <person name="Bekkelund A.K."/>
            <person name="Hansen B.R."/>
            <person name="Stokken H."/>
            <person name="Eriksen B.F."/>
            <person name="Kashulin N.A."/>
        </authorList>
    </citation>
    <scope>NUCLEOTIDE SEQUENCE [LARGE SCALE GENOMIC DNA]</scope>
    <source>
        <strain evidence="1 2">BHSEK</strain>
    </source>
</reference>
<accession>A0A3G2E9N3</accession>
<keyword evidence="2" id="KW-1185">Reference proteome</keyword>
<organism evidence="1 2">
    <name type="scientific">Janthinobacterium agaricidamnosum</name>
    <dbReference type="NCBI Taxonomy" id="55508"/>
    <lineage>
        <taxon>Bacteria</taxon>
        <taxon>Pseudomonadati</taxon>
        <taxon>Pseudomonadota</taxon>
        <taxon>Betaproteobacteria</taxon>
        <taxon>Burkholderiales</taxon>
        <taxon>Oxalobacteraceae</taxon>
        <taxon>Janthinobacterium</taxon>
    </lineage>
</organism>
<protein>
    <submittedName>
        <fullName evidence="1">Uncharacterized protein</fullName>
    </submittedName>
</protein>
<name>A0A3G2E9N3_9BURK</name>
<dbReference type="EMBL" id="CP033019">
    <property type="protein sequence ID" value="AYM76951.1"/>
    <property type="molecule type" value="Genomic_DNA"/>
</dbReference>
<proteinExistence type="predicted"/>
<dbReference type="AlphaFoldDB" id="A0A3G2E9N3"/>
<evidence type="ECO:0000313" key="1">
    <source>
        <dbReference type="EMBL" id="AYM76951.1"/>
    </source>
</evidence>
<dbReference type="Proteomes" id="UP000279594">
    <property type="component" value="Chromosome"/>
</dbReference>
<evidence type="ECO:0000313" key="2">
    <source>
        <dbReference type="Proteomes" id="UP000279594"/>
    </source>
</evidence>